<dbReference type="Pfam" id="PF00069">
    <property type="entry name" value="Pkinase"/>
    <property type="match status" value="1"/>
</dbReference>
<evidence type="ECO:0000256" key="3">
    <source>
        <dbReference type="ARBA" id="ARBA00022741"/>
    </source>
</evidence>
<evidence type="ECO:0000256" key="6">
    <source>
        <dbReference type="SAM" id="MobiDB-lite"/>
    </source>
</evidence>
<dbReference type="STRING" id="51028.A0A0N4VKL3"/>
<evidence type="ECO:0000256" key="7">
    <source>
        <dbReference type="SAM" id="SignalP"/>
    </source>
</evidence>
<evidence type="ECO:0000259" key="8">
    <source>
        <dbReference type="PROSITE" id="PS50011"/>
    </source>
</evidence>
<dbReference type="PANTHER" id="PTHR24056">
    <property type="entry name" value="CELL DIVISION PROTEIN KINASE"/>
    <property type="match status" value="1"/>
</dbReference>
<reference evidence="9 10" key="2">
    <citation type="submission" date="2018-10" db="EMBL/GenBank/DDBJ databases">
        <authorList>
            <consortium name="Pathogen Informatics"/>
        </authorList>
    </citation>
    <scope>NUCLEOTIDE SEQUENCE [LARGE SCALE GENOMIC DNA]</scope>
</reference>
<dbReference type="GO" id="GO:0005634">
    <property type="term" value="C:nucleus"/>
    <property type="evidence" value="ECO:0007669"/>
    <property type="project" value="TreeGrafter"/>
</dbReference>
<dbReference type="SMART" id="SM00220">
    <property type="entry name" value="S_TKc"/>
    <property type="match status" value="1"/>
</dbReference>
<dbReference type="EMBL" id="UXUI01011120">
    <property type="protein sequence ID" value="VDD95958.1"/>
    <property type="molecule type" value="Genomic_DNA"/>
</dbReference>
<dbReference type="InterPro" id="IPR050108">
    <property type="entry name" value="CDK"/>
</dbReference>
<dbReference type="OrthoDB" id="647at2759"/>
<reference evidence="11" key="1">
    <citation type="submission" date="2017-02" db="UniProtKB">
        <authorList>
            <consortium name="WormBaseParasite"/>
        </authorList>
    </citation>
    <scope>IDENTIFICATION</scope>
</reference>
<accession>A0A0N4VKL3</accession>
<dbReference type="Gene3D" id="1.10.510.10">
    <property type="entry name" value="Transferase(Phosphotransferase) domain 1"/>
    <property type="match status" value="1"/>
</dbReference>
<protein>
    <submittedName>
        <fullName evidence="11">Protein kinase domain-containing protein</fullName>
    </submittedName>
</protein>
<evidence type="ECO:0000313" key="11">
    <source>
        <dbReference type="WBParaSite" id="EVEC_0001140101-mRNA-1"/>
    </source>
</evidence>
<dbReference type="SUPFAM" id="SSF56112">
    <property type="entry name" value="Protein kinase-like (PK-like)"/>
    <property type="match status" value="1"/>
</dbReference>
<gene>
    <name evidence="9" type="ORF">EVEC_LOCUS10709</name>
</gene>
<feature type="region of interest" description="Disordered" evidence="6">
    <location>
        <begin position="181"/>
        <end position="207"/>
    </location>
</feature>
<keyword evidence="5" id="KW-0067">ATP-binding</keyword>
<keyword evidence="2" id="KW-0808">Transferase</keyword>
<dbReference type="PROSITE" id="PS50011">
    <property type="entry name" value="PROTEIN_KINASE_DOM"/>
    <property type="match status" value="1"/>
</dbReference>
<organism evidence="11">
    <name type="scientific">Enterobius vermicularis</name>
    <name type="common">Human pinworm</name>
    <dbReference type="NCBI Taxonomy" id="51028"/>
    <lineage>
        <taxon>Eukaryota</taxon>
        <taxon>Metazoa</taxon>
        <taxon>Ecdysozoa</taxon>
        <taxon>Nematoda</taxon>
        <taxon>Chromadorea</taxon>
        <taxon>Rhabditida</taxon>
        <taxon>Spirurina</taxon>
        <taxon>Oxyuridomorpha</taxon>
        <taxon>Oxyuroidea</taxon>
        <taxon>Oxyuridae</taxon>
        <taxon>Enterobius</taxon>
    </lineage>
</organism>
<dbReference type="PANTHER" id="PTHR24056:SF107">
    <property type="entry name" value="CYCLIN-DEPENDENT KINASE 11A-RELATED"/>
    <property type="match status" value="1"/>
</dbReference>
<evidence type="ECO:0000256" key="4">
    <source>
        <dbReference type="ARBA" id="ARBA00022777"/>
    </source>
</evidence>
<sequence length="234" mass="26829">LSHKGILKLLYIFFQIGDFGLAREFGDPLKPYTPVVVTLWYRSPELLLGIKEYSTSVDMWSCGCIFAEFLKLKPLFPGKGNLDQINKIFLELGTPNERVWPGYSSLPGPQKMKFELHEHNQLRRRFPSNVLDESGFELLNKGLLTYDPKKRLSAKDALNHIWFKQEPLPTPTDMFPTWPAKSELGKTVPKSPVSKTAASPKQTRDEKLYRELKVEPPKKEATCFALKFDAPKFK</sequence>
<feature type="signal peptide" evidence="7">
    <location>
        <begin position="1"/>
        <end position="22"/>
    </location>
</feature>
<evidence type="ECO:0000313" key="10">
    <source>
        <dbReference type="Proteomes" id="UP000274131"/>
    </source>
</evidence>
<keyword evidence="1" id="KW-0723">Serine/threonine-protein kinase</keyword>
<dbReference type="Proteomes" id="UP000274131">
    <property type="component" value="Unassembled WGS sequence"/>
</dbReference>
<keyword evidence="10" id="KW-1185">Reference proteome</keyword>
<evidence type="ECO:0000256" key="5">
    <source>
        <dbReference type="ARBA" id="ARBA00022840"/>
    </source>
</evidence>
<feature type="chain" id="PRO_5043123027" evidence="7">
    <location>
        <begin position="23"/>
        <end position="234"/>
    </location>
</feature>
<dbReference type="InterPro" id="IPR000719">
    <property type="entry name" value="Prot_kinase_dom"/>
</dbReference>
<keyword evidence="7" id="KW-0732">Signal</keyword>
<feature type="domain" description="Protein kinase" evidence="8">
    <location>
        <begin position="1"/>
        <end position="163"/>
    </location>
</feature>
<dbReference type="AlphaFoldDB" id="A0A0N4VKL3"/>
<keyword evidence="3" id="KW-0547">Nucleotide-binding</keyword>
<evidence type="ECO:0000256" key="1">
    <source>
        <dbReference type="ARBA" id="ARBA00022527"/>
    </source>
</evidence>
<name>A0A0N4VKL3_ENTVE</name>
<dbReference type="GO" id="GO:0007346">
    <property type="term" value="P:regulation of mitotic cell cycle"/>
    <property type="evidence" value="ECO:0007669"/>
    <property type="project" value="TreeGrafter"/>
</dbReference>
<evidence type="ECO:0000256" key="2">
    <source>
        <dbReference type="ARBA" id="ARBA00022679"/>
    </source>
</evidence>
<dbReference type="WBParaSite" id="EVEC_0001140101-mRNA-1">
    <property type="protein sequence ID" value="EVEC_0001140101-mRNA-1"/>
    <property type="gene ID" value="EVEC_0001140101"/>
</dbReference>
<proteinExistence type="predicted"/>
<dbReference type="InterPro" id="IPR011009">
    <property type="entry name" value="Kinase-like_dom_sf"/>
</dbReference>
<dbReference type="GO" id="GO:0004674">
    <property type="term" value="F:protein serine/threonine kinase activity"/>
    <property type="evidence" value="ECO:0007669"/>
    <property type="project" value="UniProtKB-KW"/>
</dbReference>
<dbReference type="GO" id="GO:0005524">
    <property type="term" value="F:ATP binding"/>
    <property type="evidence" value="ECO:0007669"/>
    <property type="project" value="UniProtKB-KW"/>
</dbReference>
<evidence type="ECO:0000313" key="9">
    <source>
        <dbReference type="EMBL" id="VDD95958.1"/>
    </source>
</evidence>
<keyword evidence="4" id="KW-0418">Kinase</keyword>